<sequence>MRVLSIALLLFSSSLTLARSSDLLSTLEYVIGSSGSRNSHKKAFVPNSITGEDDDEDDEAINGWFGNIRLMFKQVDALYGALTKSDEYRRKKRLSHERYGALRSGEGTPEEIAKKRREMEERLYLENLYQNQEFTLDTKINEKLYSLYVEDFKRNHIRNDDVDLLPHHELEVSLFDAPAQSVNFNSQVPRRNLQQSATTSTLTVKTLVEPYPMGSCQNGGQLVNQTQRYFLCRKLGEEDSFRVDSSTYENLQQNYTSQYQCRAELVQKEVCYCAQGYYGYSCVAAVQQKCYVNVTDPPFYQRCNREDTPDYMYSIPGFDPCYPLDFKEKQSIKFMINCRNFDDTNTVPEPNGENLGYDYRDVVVKAVHPPPESYTYLAVNEKNKYKLAQANPVIVGFTLYDFKWLSNYKVQQVTVTDPQQLAGKDNVTIEIPFPDLEDSDGKGQSLFVAGGRVYFETEVFNFRTTTLIGKGFFDKLGYVEPPAPKPSNLGLILGITIPIVALILGFGIYTLYKKNEKKKKALTHID</sequence>
<dbReference type="Proteomes" id="UP000785679">
    <property type="component" value="Unassembled WGS sequence"/>
</dbReference>
<keyword evidence="1" id="KW-1133">Transmembrane helix</keyword>
<gene>
    <name evidence="3" type="ORF">FGO68_gene10759</name>
</gene>
<protein>
    <submittedName>
        <fullName evidence="3">Uncharacterized protein</fullName>
    </submittedName>
</protein>
<name>A0A8J8T338_HALGN</name>
<keyword evidence="4" id="KW-1185">Reference proteome</keyword>
<keyword evidence="1" id="KW-0472">Membrane</keyword>
<dbReference type="OrthoDB" id="10499261at2759"/>
<proteinExistence type="predicted"/>
<keyword evidence="2" id="KW-0732">Signal</keyword>
<dbReference type="EMBL" id="RRYP01008415">
    <property type="protein sequence ID" value="TNV79791.1"/>
    <property type="molecule type" value="Genomic_DNA"/>
</dbReference>
<dbReference type="AlphaFoldDB" id="A0A8J8T338"/>
<evidence type="ECO:0000313" key="4">
    <source>
        <dbReference type="Proteomes" id="UP000785679"/>
    </source>
</evidence>
<evidence type="ECO:0000313" key="3">
    <source>
        <dbReference type="EMBL" id="TNV79791.1"/>
    </source>
</evidence>
<feature type="signal peptide" evidence="2">
    <location>
        <begin position="1"/>
        <end position="18"/>
    </location>
</feature>
<feature type="chain" id="PRO_5035288147" evidence="2">
    <location>
        <begin position="19"/>
        <end position="526"/>
    </location>
</feature>
<reference evidence="3" key="1">
    <citation type="submission" date="2019-06" db="EMBL/GenBank/DDBJ databases">
        <authorList>
            <person name="Zheng W."/>
        </authorList>
    </citation>
    <scope>NUCLEOTIDE SEQUENCE</scope>
    <source>
        <strain evidence="3">QDHG01</strain>
    </source>
</reference>
<comment type="caution">
    <text evidence="3">The sequence shown here is derived from an EMBL/GenBank/DDBJ whole genome shotgun (WGS) entry which is preliminary data.</text>
</comment>
<evidence type="ECO:0000256" key="1">
    <source>
        <dbReference type="SAM" id="Phobius"/>
    </source>
</evidence>
<organism evidence="3 4">
    <name type="scientific">Halteria grandinella</name>
    <dbReference type="NCBI Taxonomy" id="5974"/>
    <lineage>
        <taxon>Eukaryota</taxon>
        <taxon>Sar</taxon>
        <taxon>Alveolata</taxon>
        <taxon>Ciliophora</taxon>
        <taxon>Intramacronucleata</taxon>
        <taxon>Spirotrichea</taxon>
        <taxon>Stichotrichia</taxon>
        <taxon>Sporadotrichida</taxon>
        <taxon>Halteriidae</taxon>
        <taxon>Halteria</taxon>
    </lineage>
</organism>
<keyword evidence="1" id="KW-0812">Transmembrane</keyword>
<accession>A0A8J8T338</accession>
<evidence type="ECO:0000256" key="2">
    <source>
        <dbReference type="SAM" id="SignalP"/>
    </source>
</evidence>
<feature type="transmembrane region" description="Helical" evidence="1">
    <location>
        <begin position="489"/>
        <end position="512"/>
    </location>
</feature>